<dbReference type="Proteomes" id="UP000790709">
    <property type="component" value="Unassembled WGS sequence"/>
</dbReference>
<protein>
    <submittedName>
        <fullName evidence="1">Uncharacterized protein</fullName>
    </submittedName>
</protein>
<proteinExistence type="predicted"/>
<comment type="caution">
    <text evidence="1">The sequence shown here is derived from an EMBL/GenBank/DDBJ whole genome shotgun (WGS) entry which is preliminary data.</text>
</comment>
<organism evidence="1 2">
    <name type="scientific">Leucogyrophana mollusca</name>
    <dbReference type="NCBI Taxonomy" id="85980"/>
    <lineage>
        <taxon>Eukaryota</taxon>
        <taxon>Fungi</taxon>
        <taxon>Dikarya</taxon>
        <taxon>Basidiomycota</taxon>
        <taxon>Agaricomycotina</taxon>
        <taxon>Agaricomycetes</taxon>
        <taxon>Agaricomycetidae</taxon>
        <taxon>Boletales</taxon>
        <taxon>Boletales incertae sedis</taxon>
        <taxon>Leucogyrophana</taxon>
    </lineage>
</organism>
<reference evidence="1" key="1">
    <citation type="journal article" date="2021" name="New Phytol.">
        <title>Evolutionary innovations through gain and loss of genes in the ectomycorrhizal Boletales.</title>
        <authorList>
            <person name="Wu G."/>
            <person name="Miyauchi S."/>
            <person name="Morin E."/>
            <person name="Kuo A."/>
            <person name="Drula E."/>
            <person name="Varga T."/>
            <person name="Kohler A."/>
            <person name="Feng B."/>
            <person name="Cao Y."/>
            <person name="Lipzen A."/>
            <person name="Daum C."/>
            <person name="Hundley H."/>
            <person name="Pangilinan J."/>
            <person name="Johnson J."/>
            <person name="Barry K."/>
            <person name="LaButti K."/>
            <person name="Ng V."/>
            <person name="Ahrendt S."/>
            <person name="Min B."/>
            <person name="Choi I.G."/>
            <person name="Park H."/>
            <person name="Plett J.M."/>
            <person name="Magnuson J."/>
            <person name="Spatafora J.W."/>
            <person name="Nagy L.G."/>
            <person name="Henrissat B."/>
            <person name="Grigoriev I.V."/>
            <person name="Yang Z.L."/>
            <person name="Xu J."/>
            <person name="Martin F.M."/>
        </authorList>
    </citation>
    <scope>NUCLEOTIDE SEQUENCE</scope>
    <source>
        <strain evidence="1">KUC20120723A-06</strain>
    </source>
</reference>
<sequence>MVVWRSFINRTECQGILDLTFPRRDLGPDRFPVRTGRARGVCDTFRANANNIGNRMVLYRRPNVHIPSSGDRSPVFSILGATALSPSEKYRRLGIPIEIFPQTTGVENSPRLDVRGMRPRLFITNQTGLAKRRSLWMPATVWPAKEATGWRLYL</sequence>
<evidence type="ECO:0000313" key="1">
    <source>
        <dbReference type="EMBL" id="KAH7930330.1"/>
    </source>
</evidence>
<gene>
    <name evidence="1" type="ORF">BV22DRAFT_73819</name>
</gene>
<accession>A0ACB8BWN9</accession>
<dbReference type="EMBL" id="MU266333">
    <property type="protein sequence ID" value="KAH7930330.1"/>
    <property type="molecule type" value="Genomic_DNA"/>
</dbReference>
<name>A0ACB8BWN9_9AGAM</name>
<keyword evidence="2" id="KW-1185">Reference proteome</keyword>
<evidence type="ECO:0000313" key="2">
    <source>
        <dbReference type="Proteomes" id="UP000790709"/>
    </source>
</evidence>